<dbReference type="SUPFAM" id="SSF109604">
    <property type="entry name" value="HD-domain/PDEase-like"/>
    <property type="match status" value="1"/>
</dbReference>
<keyword evidence="3" id="KW-1185">Reference proteome</keyword>
<proteinExistence type="predicted"/>
<dbReference type="eggNOG" id="COG2206">
    <property type="taxonomic scope" value="Bacteria"/>
</dbReference>
<evidence type="ECO:0000313" key="2">
    <source>
        <dbReference type="EMBL" id="AFK07643.1"/>
    </source>
</evidence>
<dbReference type="PANTHER" id="PTHR43155">
    <property type="entry name" value="CYCLIC DI-GMP PHOSPHODIESTERASE PA4108-RELATED"/>
    <property type="match status" value="1"/>
</dbReference>
<dbReference type="AlphaFoldDB" id="I2F6U0"/>
<dbReference type="InterPro" id="IPR025847">
    <property type="entry name" value="MEDS_domain"/>
</dbReference>
<dbReference type="CDD" id="cd00077">
    <property type="entry name" value="HDc"/>
    <property type="match status" value="1"/>
</dbReference>
<organism evidence="2 3">
    <name type="scientific">Mesotoga prima MesG1.Ag.4.2</name>
    <dbReference type="NCBI Taxonomy" id="660470"/>
    <lineage>
        <taxon>Bacteria</taxon>
        <taxon>Thermotogati</taxon>
        <taxon>Thermotogota</taxon>
        <taxon>Thermotogae</taxon>
        <taxon>Kosmotogales</taxon>
        <taxon>Kosmotogaceae</taxon>
        <taxon>Mesotoga</taxon>
    </lineage>
</organism>
<reference evidence="2 3" key="1">
    <citation type="journal article" date="2012" name="Genome Biol. Evol.">
        <title>Genome Sequence of the Mesophilic Thermotogales Bacterium Mesotoga prima MesG1.Ag.4.2 Reveals the Largest Thermotogales Genome To Date.</title>
        <authorList>
            <person name="Zhaxybayeva O."/>
            <person name="Swithers K.S."/>
            <person name="Foght J."/>
            <person name="Green A.G."/>
            <person name="Bruce D."/>
            <person name="Detter C."/>
            <person name="Han S."/>
            <person name="Teshima H."/>
            <person name="Han J."/>
            <person name="Woyke T."/>
            <person name="Pitluck S."/>
            <person name="Nolan M."/>
            <person name="Ivanova N."/>
            <person name="Pati A."/>
            <person name="Land M.L."/>
            <person name="Dlutek M."/>
            <person name="Doolittle W.F."/>
            <person name="Noll K.M."/>
            <person name="Nesbo C.L."/>
        </authorList>
    </citation>
    <scope>NUCLEOTIDE SEQUENCE [LARGE SCALE GENOMIC DNA]</scope>
    <source>
        <strain evidence="3">mesG1.Ag.4.2</strain>
    </source>
</reference>
<dbReference type="Proteomes" id="UP000002881">
    <property type="component" value="Chromosome"/>
</dbReference>
<dbReference type="Gene3D" id="1.10.3210.10">
    <property type="entry name" value="Hypothetical protein af1432"/>
    <property type="match status" value="1"/>
</dbReference>
<dbReference type="HOGENOM" id="CLU_699825_0_0_0"/>
<dbReference type="RefSeq" id="WP_014731429.1">
    <property type="nucleotide sequence ID" value="NC_017934.1"/>
</dbReference>
<dbReference type="Pfam" id="PF13487">
    <property type="entry name" value="HD_5"/>
    <property type="match status" value="1"/>
</dbReference>
<dbReference type="STRING" id="660470.Theba_2000"/>
<protein>
    <submittedName>
        <fullName evidence="2">HD-GYP domain-containing protein</fullName>
    </submittedName>
</protein>
<dbReference type="eggNOG" id="COG0467">
    <property type="taxonomic scope" value="Bacteria"/>
</dbReference>
<evidence type="ECO:0000313" key="3">
    <source>
        <dbReference type="Proteomes" id="UP000002881"/>
    </source>
</evidence>
<dbReference type="KEGG" id="mpg:Theba_2000"/>
<name>I2F6U0_9BACT</name>
<dbReference type="PROSITE" id="PS51832">
    <property type="entry name" value="HD_GYP"/>
    <property type="match status" value="1"/>
</dbReference>
<dbReference type="PANTHER" id="PTHR43155:SF2">
    <property type="entry name" value="CYCLIC DI-GMP PHOSPHODIESTERASE PA4108"/>
    <property type="match status" value="1"/>
</dbReference>
<feature type="domain" description="HD-GYP" evidence="1">
    <location>
        <begin position="194"/>
        <end position="389"/>
    </location>
</feature>
<evidence type="ECO:0000259" key="1">
    <source>
        <dbReference type="PROSITE" id="PS51832"/>
    </source>
</evidence>
<dbReference type="Pfam" id="PF14417">
    <property type="entry name" value="MEDS"/>
    <property type="match status" value="1"/>
</dbReference>
<dbReference type="InterPro" id="IPR003607">
    <property type="entry name" value="HD/PDEase_dom"/>
</dbReference>
<dbReference type="EMBL" id="CP003532">
    <property type="protein sequence ID" value="AFK07643.1"/>
    <property type="molecule type" value="Genomic_DNA"/>
</dbReference>
<gene>
    <name evidence="2" type="ORF">Theba_2000</name>
</gene>
<dbReference type="InterPro" id="IPR037522">
    <property type="entry name" value="HD_GYP_dom"/>
</dbReference>
<accession>I2F6U0</accession>
<dbReference type="GeneID" id="87107759"/>
<sequence>MKSDTHSVCLYGSAHDLRKAINTFLKEGLSKNYKLLYFGPERDVIPSKETTDGLPYNLDDLLGSKTLEIIDFEKSYVKNGVFDPVRQISFLQEAAVRAIKEGYNGLGVAGEGTAILESGTKMEELLKYEASVNDLVEESPVTAYCLYDSSRIDQSSALEISRLHPYTLRESGFSVNEDYYRAPRRTLEYDTASRLDICRGTANSLLQMFRMKSIYVEEHEENVSKLASAIAKEMALDSFTMACLEMAGKIHDLGMNSMFLDMLTRPGPLHALEARLLRRHPITGFEISRGVPFPDKVSYAVFQHHERIDGSGYPNGLKDSEISLEGSILAVSEVVAAMSFYRPYRKPYGQEYSLDQIVKYKGSLYRTEVVEACLTAFENGFSFESSLKTSASQP</sequence>